<sequence length="70" mass="7647">METNNRNCLRCQEEMTRVSVIPGGGGGVLLIEKMKSGFFKGKTSSVNAFVCTQCGYVELVAENPAIFKEK</sequence>
<evidence type="ECO:0000313" key="1">
    <source>
        <dbReference type="EMBL" id="EHL79348.1"/>
    </source>
</evidence>
<evidence type="ECO:0008006" key="3">
    <source>
        <dbReference type="Google" id="ProtNLM"/>
    </source>
</evidence>
<accession>G9QHN0</accession>
<dbReference type="HOGENOM" id="CLU_191389_1_0_9"/>
<protein>
    <recommendedName>
        <fullName evidence="3">Nucleic acid-binding protein</fullName>
    </recommendedName>
</protein>
<dbReference type="RefSeq" id="WP_003352710.1">
    <property type="nucleotide sequence ID" value="NZ_JH414741.1"/>
</dbReference>
<reference evidence="1 2" key="1">
    <citation type="submission" date="2011-09" db="EMBL/GenBank/DDBJ databases">
        <title>The Genome Sequence of Bacillus smithii 7_3_47FAA.</title>
        <authorList>
            <consortium name="The Broad Institute Genome Sequencing Platform"/>
            <person name="Earl A."/>
            <person name="Ward D."/>
            <person name="Feldgarden M."/>
            <person name="Gevers D."/>
            <person name="Daigneault M."/>
            <person name="Strauss J."/>
            <person name="Allen-Vercoe E."/>
            <person name="Young S.K."/>
            <person name="Zeng Q."/>
            <person name="Gargeya S."/>
            <person name="Fitzgerald M."/>
            <person name="Haas B."/>
            <person name="Abouelleil A."/>
            <person name="Alvarado L."/>
            <person name="Arachchi H.M."/>
            <person name="Berlin A."/>
            <person name="Brown A."/>
            <person name="Chapman S.B."/>
            <person name="Chen Z."/>
            <person name="Dunbar C."/>
            <person name="Freedman E."/>
            <person name="Gearin G."/>
            <person name="Goldberg J."/>
            <person name="Griggs A."/>
            <person name="Gujja S."/>
            <person name="Heiman D."/>
            <person name="Howarth C."/>
            <person name="Larson L."/>
            <person name="Lui A."/>
            <person name="MacDonald P.J.P."/>
            <person name="Montmayeur A."/>
            <person name="Murphy C."/>
            <person name="Neiman D."/>
            <person name="Pearson M."/>
            <person name="Priest M."/>
            <person name="Roberts A."/>
            <person name="Saif S."/>
            <person name="Shea T."/>
            <person name="Shenoy N."/>
            <person name="Sisk P."/>
            <person name="Stolte C."/>
            <person name="Sykes S."/>
            <person name="Wortman J."/>
            <person name="Nusbaum C."/>
            <person name="Birren B."/>
        </authorList>
    </citation>
    <scope>NUCLEOTIDE SEQUENCE [LARGE SCALE GENOMIC DNA]</scope>
    <source>
        <strain evidence="1 2">7_3_47FAA</strain>
    </source>
</reference>
<dbReference type="Proteomes" id="UP000011747">
    <property type="component" value="Unassembled WGS sequence"/>
</dbReference>
<dbReference type="PATRIC" id="fig|665952.3.peg.436"/>
<dbReference type="EMBL" id="ACWF01000017">
    <property type="protein sequence ID" value="EHL79348.1"/>
    <property type="molecule type" value="Genomic_DNA"/>
</dbReference>
<keyword evidence="2" id="KW-1185">Reference proteome</keyword>
<organism evidence="1 2">
    <name type="scientific">Bacillus smithii 7_3_47FAA</name>
    <dbReference type="NCBI Taxonomy" id="665952"/>
    <lineage>
        <taxon>Bacteria</taxon>
        <taxon>Bacillati</taxon>
        <taxon>Bacillota</taxon>
        <taxon>Bacilli</taxon>
        <taxon>Bacillales</taxon>
        <taxon>Bacillaceae</taxon>
        <taxon>Bacillus</taxon>
    </lineage>
</organism>
<gene>
    <name evidence="1" type="ORF">HMPREF1015_03089</name>
</gene>
<evidence type="ECO:0000313" key="2">
    <source>
        <dbReference type="Proteomes" id="UP000011747"/>
    </source>
</evidence>
<dbReference type="AlphaFoldDB" id="G9QHN0"/>
<comment type="caution">
    <text evidence="1">The sequence shown here is derived from an EMBL/GenBank/DDBJ whole genome shotgun (WGS) entry which is preliminary data.</text>
</comment>
<name>G9QHN0_9BACI</name>
<proteinExistence type="predicted"/>